<name>A0NLT4_ROSAI</name>
<dbReference type="Pfam" id="PF02211">
    <property type="entry name" value="NHase_beta_C"/>
    <property type="match status" value="1"/>
</dbReference>
<comment type="caution">
    <text evidence="8">The sequence shown here is derived from an EMBL/GenBank/DDBJ whole genome shotgun (WGS) entry which is preliminary data.</text>
</comment>
<dbReference type="AlphaFoldDB" id="A0NLT4"/>
<evidence type="ECO:0000256" key="1">
    <source>
        <dbReference type="ARBA" id="ARBA00004042"/>
    </source>
</evidence>
<dbReference type="InterPro" id="IPR003168">
    <property type="entry name" value="Nitrile_hydratase_bsu"/>
</dbReference>
<evidence type="ECO:0000313" key="8">
    <source>
        <dbReference type="EMBL" id="EAV46029.1"/>
    </source>
</evidence>
<dbReference type="OrthoDB" id="3478924at2"/>
<dbReference type="SUPFAM" id="SSF50090">
    <property type="entry name" value="Electron transport accessory proteins"/>
    <property type="match status" value="1"/>
</dbReference>
<dbReference type="InterPro" id="IPR049054">
    <property type="entry name" value="CN_hydtase_beta-like_N"/>
</dbReference>
<dbReference type="InterPro" id="IPR008990">
    <property type="entry name" value="Elect_transpt_acc-like_dom_sf"/>
</dbReference>
<evidence type="ECO:0000256" key="2">
    <source>
        <dbReference type="ARBA" id="ARBA00009098"/>
    </source>
</evidence>
<evidence type="ECO:0000256" key="4">
    <source>
        <dbReference type="ARBA" id="ARBA00044877"/>
    </source>
</evidence>
<gene>
    <name evidence="8" type="ORF">SIAM614_09383</name>
</gene>
<evidence type="ECO:0000259" key="6">
    <source>
        <dbReference type="Pfam" id="PF02211"/>
    </source>
</evidence>
<evidence type="ECO:0000256" key="5">
    <source>
        <dbReference type="PIRNR" id="PIRNR001427"/>
    </source>
</evidence>
<dbReference type="InterPro" id="IPR024690">
    <property type="entry name" value="CN_hydtase_beta_dom_C"/>
</dbReference>
<dbReference type="RefSeq" id="WP_006931258.1">
    <property type="nucleotide sequence ID" value="NZ_AAUW01000001.1"/>
</dbReference>
<dbReference type="Gene3D" id="2.30.30.50">
    <property type="match status" value="1"/>
</dbReference>
<dbReference type="EMBL" id="AAUW01000001">
    <property type="protein sequence ID" value="EAV46029.1"/>
    <property type="molecule type" value="Genomic_DNA"/>
</dbReference>
<comment type="similarity">
    <text evidence="2 5">Belongs to the nitrile hydratase subunit beta family.</text>
</comment>
<evidence type="ECO:0000259" key="7">
    <source>
        <dbReference type="Pfam" id="PF21006"/>
    </source>
</evidence>
<proteinExistence type="inferred from homology"/>
<dbReference type="Proteomes" id="UP000004848">
    <property type="component" value="Unassembled WGS sequence"/>
</dbReference>
<comment type="function">
    <text evidence="1 5">NHase catalyzes the hydration of various nitrile compounds to the corresponding amides.</text>
</comment>
<protein>
    <recommendedName>
        <fullName evidence="5">Nitrile hydratase subunit beta</fullName>
        <shortName evidence="5">NHase</shortName>
        <ecNumber evidence="5">4.2.1.84</ecNumber>
    </recommendedName>
</protein>
<dbReference type="Pfam" id="PF21006">
    <property type="entry name" value="NHase_beta_N"/>
    <property type="match status" value="1"/>
</dbReference>
<dbReference type="InterPro" id="IPR042262">
    <property type="entry name" value="CN_hydtase_beta_C"/>
</dbReference>
<sequence length="220" mass="24666">MNGAQDLGGQMGFGPIELEENEPNFHAKWEERAFAVTLAMGATGSWTLDASRFARESLPPVTYLSSSYYEIWTRGLEKLLLSNGLVTEEELKEGRKLKEAKPIKRVLSADAVAGVLAKGSSVDREEHQPARFRTGDRVKTRRMNPEHHTRLPRYARDAVGTIEAIHGVHVFPDTNAHGEGEQPAWLYGVLFKGTDIWGPDSDPKLTLRIDLWEPYLDLAR</sequence>
<dbReference type="GeneID" id="68844579"/>
<accession>A0NLT4</accession>
<dbReference type="GO" id="GO:0018822">
    <property type="term" value="F:nitrile hydratase activity"/>
    <property type="evidence" value="ECO:0007669"/>
    <property type="project" value="UniProtKB-EC"/>
</dbReference>
<evidence type="ECO:0000313" key="9">
    <source>
        <dbReference type="Proteomes" id="UP000004848"/>
    </source>
</evidence>
<dbReference type="Gene3D" id="1.10.472.20">
    <property type="entry name" value="Nitrile hydratase, beta subunit"/>
    <property type="match status" value="1"/>
</dbReference>
<comment type="catalytic activity">
    <reaction evidence="4 5">
        <text>an aliphatic primary amide = an aliphatic nitrile + H2O</text>
        <dbReference type="Rhea" id="RHEA:12673"/>
        <dbReference type="ChEBI" id="CHEBI:15377"/>
        <dbReference type="ChEBI" id="CHEBI:65285"/>
        <dbReference type="ChEBI" id="CHEBI:80291"/>
        <dbReference type="EC" id="4.2.1.84"/>
    </reaction>
</comment>
<evidence type="ECO:0000256" key="3">
    <source>
        <dbReference type="ARBA" id="ARBA00023239"/>
    </source>
</evidence>
<organism evidence="8 9">
    <name type="scientific">Roseibium aggregatum (strain ATCC 25650 / DSM 13394 / JCM 20685 / NBRC 16684 / NCIMB 2208 / IAM 12614 / B1)</name>
    <name type="common">Stappia aggregata</name>
    <dbReference type="NCBI Taxonomy" id="384765"/>
    <lineage>
        <taxon>Bacteria</taxon>
        <taxon>Pseudomonadati</taxon>
        <taxon>Pseudomonadota</taxon>
        <taxon>Alphaproteobacteria</taxon>
        <taxon>Hyphomicrobiales</taxon>
        <taxon>Stappiaceae</taxon>
        <taxon>Roseibium</taxon>
    </lineage>
</organism>
<dbReference type="EC" id="4.2.1.84" evidence="5"/>
<dbReference type="eggNOG" id="ENOG502Z87Q">
    <property type="taxonomic scope" value="Bacteria"/>
</dbReference>
<reference evidence="8 9" key="1">
    <citation type="submission" date="2006-05" db="EMBL/GenBank/DDBJ databases">
        <authorList>
            <person name="King G."/>
            <person name="Ferriera S."/>
            <person name="Johnson J."/>
            <person name="Kravitz S."/>
            <person name="Beeson K."/>
            <person name="Sutton G."/>
            <person name="Rogers Y.-H."/>
            <person name="Friedman R."/>
            <person name="Frazier M."/>
            <person name="Venter J.C."/>
        </authorList>
    </citation>
    <scope>NUCLEOTIDE SEQUENCE [LARGE SCALE GENOMIC DNA]</scope>
    <source>
        <strain evidence="9">ATCC 25650 / DSM 13394 / JCM 20685 / NBRC 16684 / NCIMB 2208 / IAM 12614 / B1</strain>
    </source>
</reference>
<feature type="domain" description="Nitrile hydratase beta subunit" evidence="6">
    <location>
        <begin position="122"/>
        <end position="217"/>
    </location>
</feature>
<dbReference type="GO" id="GO:0046914">
    <property type="term" value="F:transition metal ion binding"/>
    <property type="evidence" value="ECO:0007669"/>
    <property type="project" value="InterPro"/>
</dbReference>
<dbReference type="PIRSF" id="PIRSF001427">
    <property type="entry name" value="NHase_beta"/>
    <property type="match status" value="1"/>
</dbReference>
<dbReference type="NCBIfam" id="TIGR03888">
    <property type="entry name" value="nitrile_beta"/>
    <property type="match status" value="1"/>
</dbReference>
<feature type="domain" description="Nitrile hydratase beta subunit-like N-terminal" evidence="7">
    <location>
        <begin position="1"/>
        <end position="108"/>
    </location>
</feature>
<keyword evidence="3 5" id="KW-0456">Lyase</keyword>